<proteinExistence type="predicted"/>
<dbReference type="Pfam" id="PF00440">
    <property type="entry name" value="TetR_N"/>
    <property type="match status" value="1"/>
</dbReference>
<dbReference type="Gene3D" id="1.10.357.10">
    <property type="entry name" value="Tetracycline Repressor, domain 2"/>
    <property type="match status" value="1"/>
</dbReference>
<dbReference type="GO" id="GO:0003677">
    <property type="term" value="F:DNA binding"/>
    <property type="evidence" value="ECO:0007669"/>
    <property type="project" value="UniProtKB-UniRule"/>
</dbReference>
<evidence type="ECO:0000256" key="4">
    <source>
        <dbReference type="PROSITE-ProRule" id="PRU00335"/>
    </source>
</evidence>
<evidence type="ECO:0000256" key="1">
    <source>
        <dbReference type="ARBA" id="ARBA00023015"/>
    </source>
</evidence>
<evidence type="ECO:0000256" key="2">
    <source>
        <dbReference type="ARBA" id="ARBA00023125"/>
    </source>
</evidence>
<accession>A0A3A1Y9G3</accession>
<dbReference type="SUPFAM" id="SSF46689">
    <property type="entry name" value="Homeodomain-like"/>
    <property type="match status" value="1"/>
</dbReference>
<protein>
    <recommendedName>
        <fullName evidence="5">HTH tetR-type domain-containing protein</fullName>
    </recommendedName>
</protein>
<sequence length="195" mass="22188">MKQGEETKLHIINVGHKLIAHKGFTAVGLSEILKEAKVPKGSFYHYFTSKEVFGLEILNHYFEQYQESLQGFFASTEKNISQQILAYWQQWIENEISGNNCLIVKLSAEIADLSDLMRNRMQEGMQSIVSFVTQQVVKAQEAGTFSAQVDAKEFITNLFYTWLGACLSYRVNRPSTTSFTLASKHASQLLSLYQK</sequence>
<comment type="caution">
    <text evidence="6">The sequence shown here is derived from an EMBL/GenBank/DDBJ whole genome shotgun (WGS) entry which is preliminary data.</text>
</comment>
<dbReference type="PANTHER" id="PTHR47506:SF6">
    <property type="entry name" value="HTH-TYPE TRANSCRIPTIONAL REPRESSOR NEMR"/>
    <property type="match status" value="1"/>
</dbReference>
<dbReference type="InterPro" id="IPR009057">
    <property type="entry name" value="Homeodomain-like_sf"/>
</dbReference>
<dbReference type="PANTHER" id="PTHR47506">
    <property type="entry name" value="TRANSCRIPTIONAL REGULATORY PROTEIN"/>
    <property type="match status" value="1"/>
</dbReference>
<organism evidence="6 7">
    <name type="scientific">Psittacicella melopsittaci</name>
    <dbReference type="NCBI Taxonomy" id="2028576"/>
    <lineage>
        <taxon>Bacteria</taxon>
        <taxon>Pseudomonadati</taxon>
        <taxon>Pseudomonadota</taxon>
        <taxon>Gammaproteobacteria</taxon>
        <taxon>Pasteurellales</taxon>
        <taxon>Psittacicellaceae</taxon>
        <taxon>Psittacicella</taxon>
    </lineage>
</organism>
<gene>
    <name evidence="6" type="ORF">CJP74_03495</name>
</gene>
<dbReference type="EMBL" id="NRJH01000029">
    <property type="protein sequence ID" value="RIY32774.1"/>
    <property type="molecule type" value="Genomic_DNA"/>
</dbReference>
<evidence type="ECO:0000259" key="5">
    <source>
        <dbReference type="PROSITE" id="PS50977"/>
    </source>
</evidence>
<keyword evidence="7" id="KW-1185">Reference proteome</keyword>
<dbReference type="InterPro" id="IPR011075">
    <property type="entry name" value="TetR_C"/>
</dbReference>
<keyword evidence="2 4" id="KW-0238">DNA-binding</keyword>
<evidence type="ECO:0000313" key="6">
    <source>
        <dbReference type="EMBL" id="RIY32774.1"/>
    </source>
</evidence>
<dbReference type="Proteomes" id="UP000266258">
    <property type="component" value="Unassembled WGS sequence"/>
</dbReference>
<name>A0A3A1Y9G3_9GAMM</name>
<dbReference type="OrthoDB" id="4541465at2"/>
<dbReference type="Pfam" id="PF16925">
    <property type="entry name" value="TetR_C_13"/>
    <property type="match status" value="1"/>
</dbReference>
<dbReference type="InterPro" id="IPR001647">
    <property type="entry name" value="HTH_TetR"/>
</dbReference>
<reference evidence="6 7" key="1">
    <citation type="submission" date="2017-08" db="EMBL/GenBank/DDBJ databases">
        <title>Reclassification of Bisgaard taxon 37 and 44.</title>
        <authorList>
            <person name="Christensen H."/>
        </authorList>
    </citation>
    <scope>NUCLEOTIDE SEQUENCE [LARGE SCALE GENOMIC DNA]</scope>
    <source>
        <strain evidence="6 7">B96_4</strain>
    </source>
</reference>
<dbReference type="InterPro" id="IPR036271">
    <property type="entry name" value="Tet_transcr_reg_TetR-rel_C_sf"/>
</dbReference>
<dbReference type="PROSITE" id="PS50977">
    <property type="entry name" value="HTH_TETR_2"/>
    <property type="match status" value="1"/>
</dbReference>
<dbReference type="AlphaFoldDB" id="A0A3A1Y9G3"/>
<evidence type="ECO:0000256" key="3">
    <source>
        <dbReference type="ARBA" id="ARBA00023163"/>
    </source>
</evidence>
<keyword evidence="3" id="KW-0804">Transcription</keyword>
<feature type="domain" description="HTH tetR-type" evidence="5">
    <location>
        <begin position="5"/>
        <end position="65"/>
    </location>
</feature>
<dbReference type="PRINTS" id="PR00455">
    <property type="entry name" value="HTHTETR"/>
</dbReference>
<dbReference type="RefSeq" id="WP_119496879.1">
    <property type="nucleotide sequence ID" value="NZ_NRJH01000029.1"/>
</dbReference>
<keyword evidence="1" id="KW-0805">Transcription regulation</keyword>
<dbReference type="SUPFAM" id="SSF48498">
    <property type="entry name" value="Tetracyclin repressor-like, C-terminal domain"/>
    <property type="match status" value="1"/>
</dbReference>
<feature type="DNA-binding region" description="H-T-H motif" evidence="4">
    <location>
        <begin position="28"/>
        <end position="47"/>
    </location>
</feature>
<evidence type="ECO:0000313" key="7">
    <source>
        <dbReference type="Proteomes" id="UP000266258"/>
    </source>
</evidence>